<gene>
    <name evidence="2" type="primary">jg5525</name>
    <name evidence="2" type="ORF">PAEG_LOCUS26715</name>
</gene>
<reference evidence="2" key="1">
    <citation type="submission" date="2022-03" db="EMBL/GenBank/DDBJ databases">
        <authorList>
            <person name="Lindestad O."/>
        </authorList>
    </citation>
    <scope>NUCLEOTIDE SEQUENCE</scope>
</reference>
<comment type="caution">
    <text evidence="2">The sequence shown here is derived from an EMBL/GenBank/DDBJ whole genome shotgun (WGS) entry which is preliminary data.</text>
</comment>
<dbReference type="AlphaFoldDB" id="A0A8S4SNF0"/>
<proteinExistence type="predicted"/>
<feature type="region of interest" description="Disordered" evidence="1">
    <location>
        <begin position="71"/>
        <end position="98"/>
    </location>
</feature>
<dbReference type="OrthoDB" id="6928179at2759"/>
<organism evidence="2 3">
    <name type="scientific">Pararge aegeria aegeria</name>
    <dbReference type="NCBI Taxonomy" id="348720"/>
    <lineage>
        <taxon>Eukaryota</taxon>
        <taxon>Metazoa</taxon>
        <taxon>Ecdysozoa</taxon>
        <taxon>Arthropoda</taxon>
        <taxon>Hexapoda</taxon>
        <taxon>Insecta</taxon>
        <taxon>Pterygota</taxon>
        <taxon>Neoptera</taxon>
        <taxon>Endopterygota</taxon>
        <taxon>Lepidoptera</taxon>
        <taxon>Glossata</taxon>
        <taxon>Ditrysia</taxon>
        <taxon>Papilionoidea</taxon>
        <taxon>Nymphalidae</taxon>
        <taxon>Satyrinae</taxon>
        <taxon>Satyrini</taxon>
        <taxon>Parargina</taxon>
        <taxon>Pararge</taxon>
    </lineage>
</organism>
<name>A0A8S4SNF0_9NEOP</name>
<protein>
    <submittedName>
        <fullName evidence="2">Jg5525 protein</fullName>
    </submittedName>
</protein>
<keyword evidence="3" id="KW-1185">Reference proteome</keyword>
<evidence type="ECO:0000313" key="3">
    <source>
        <dbReference type="Proteomes" id="UP000838756"/>
    </source>
</evidence>
<evidence type="ECO:0000313" key="2">
    <source>
        <dbReference type="EMBL" id="CAH2268355.1"/>
    </source>
</evidence>
<sequence>MPSSERPLILLIEAGPEKPDVTRMPSLPPALRWSSIDRNFQTQPDNLTCRGSVGGQCHWDRGTPWTVRWAPKGERLQDPQAQGLDPPRHEGIADRKLP</sequence>
<dbReference type="EMBL" id="CAKXAJ010026429">
    <property type="protein sequence ID" value="CAH2268355.1"/>
    <property type="molecule type" value="Genomic_DNA"/>
</dbReference>
<feature type="compositionally biased region" description="Basic and acidic residues" evidence="1">
    <location>
        <begin position="86"/>
        <end position="98"/>
    </location>
</feature>
<evidence type="ECO:0000256" key="1">
    <source>
        <dbReference type="SAM" id="MobiDB-lite"/>
    </source>
</evidence>
<dbReference type="Proteomes" id="UP000838756">
    <property type="component" value="Unassembled WGS sequence"/>
</dbReference>
<accession>A0A8S4SNF0</accession>